<dbReference type="GO" id="GO:0008865">
    <property type="term" value="F:fructokinase activity"/>
    <property type="evidence" value="ECO:0007669"/>
    <property type="project" value="UniProtKB-ARBA"/>
</dbReference>
<dbReference type="PANTHER" id="PTHR43085:SF1">
    <property type="entry name" value="PSEUDOURIDINE KINASE-RELATED"/>
    <property type="match status" value="1"/>
</dbReference>
<evidence type="ECO:0000313" key="8">
    <source>
        <dbReference type="EMBL" id="GGH88054.1"/>
    </source>
</evidence>
<dbReference type="Proteomes" id="UP000656813">
    <property type="component" value="Unassembled WGS sequence"/>
</dbReference>
<dbReference type="Pfam" id="PF00294">
    <property type="entry name" value="PfkB"/>
    <property type="match status" value="1"/>
</dbReference>
<dbReference type="GO" id="GO:0006000">
    <property type="term" value="P:fructose metabolic process"/>
    <property type="evidence" value="ECO:0007669"/>
    <property type="project" value="UniProtKB-ARBA"/>
</dbReference>
<protein>
    <submittedName>
        <fullName evidence="8">Sugar kinase</fullName>
    </submittedName>
</protein>
<dbReference type="PROSITE" id="PS00584">
    <property type="entry name" value="PFKB_KINASES_2"/>
    <property type="match status" value="1"/>
</dbReference>
<name>A0A8J3ENH9_9BACL</name>
<dbReference type="GO" id="GO:0005524">
    <property type="term" value="F:ATP binding"/>
    <property type="evidence" value="ECO:0007669"/>
    <property type="project" value="UniProtKB-KW"/>
</dbReference>
<dbReference type="InterPro" id="IPR002139">
    <property type="entry name" value="Ribo/fructo_kinase"/>
</dbReference>
<keyword evidence="9" id="KW-1185">Reference proteome</keyword>
<gene>
    <name evidence="8" type="ORF">GCM10007096_39490</name>
</gene>
<accession>A0A8J3ENH9</accession>
<proteinExistence type="inferred from homology"/>
<comment type="caution">
    <text evidence="8">The sequence shown here is derived from an EMBL/GenBank/DDBJ whole genome shotgun (WGS) entry which is preliminary data.</text>
</comment>
<evidence type="ECO:0000313" key="9">
    <source>
        <dbReference type="Proteomes" id="UP000656813"/>
    </source>
</evidence>
<evidence type="ECO:0000256" key="4">
    <source>
        <dbReference type="ARBA" id="ARBA00022777"/>
    </source>
</evidence>
<dbReference type="PANTHER" id="PTHR43085">
    <property type="entry name" value="HEXOKINASE FAMILY MEMBER"/>
    <property type="match status" value="1"/>
</dbReference>
<dbReference type="RefSeq" id="WP_188499103.1">
    <property type="nucleotide sequence ID" value="NZ_BMFV01000046.1"/>
</dbReference>
<dbReference type="InterPro" id="IPR002173">
    <property type="entry name" value="Carboh/pur_kinase_PfkB_CS"/>
</dbReference>
<dbReference type="InterPro" id="IPR011611">
    <property type="entry name" value="PfkB_dom"/>
</dbReference>
<reference evidence="8" key="1">
    <citation type="journal article" date="2014" name="Int. J. Syst. Evol. Microbiol.">
        <title>Complete genome sequence of Corynebacterium casei LMG S-19264T (=DSM 44701T), isolated from a smear-ripened cheese.</title>
        <authorList>
            <consortium name="US DOE Joint Genome Institute (JGI-PGF)"/>
            <person name="Walter F."/>
            <person name="Albersmeier A."/>
            <person name="Kalinowski J."/>
            <person name="Ruckert C."/>
        </authorList>
    </citation>
    <scope>NUCLEOTIDE SEQUENCE</scope>
    <source>
        <strain evidence="8">CGMCC 1.12777</strain>
    </source>
</reference>
<organism evidence="8 9">
    <name type="scientific">Pullulanibacillus pueri</name>
    <dbReference type="NCBI Taxonomy" id="1437324"/>
    <lineage>
        <taxon>Bacteria</taxon>
        <taxon>Bacillati</taxon>
        <taxon>Bacillota</taxon>
        <taxon>Bacilli</taxon>
        <taxon>Bacillales</taxon>
        <taxon>Sporolactobacillaceae</taxon>
        <taxon>Pullulanibacillus</taxon>
    </lineage>
</organism>
<dbReference type="Gene3D" id="3.40.1190.20">
    <property type="match status" value="1"/>
</dbReference>
<dbReference type="PRINTS" id="PR00990">
    <property type="entry name" value="RIBOKINASE"/>
</dbReference>
<dbReference type="AlphaFoldDB" id="A0A8J3ENH9"/>
<evidence type="ECO:0000256" key="2">
    <source>
        <dbReference type="ARBA" id="ARBA00022679"/>
    </source>
</evidence>
<comment type="similarity">
    <text evidence="1 6">Belongs to the carbohydrate kinase PfkB family.</text>
</comment>
<reference evidence="8" key="2">
    <citation type="submission" date="2020-09" db="EMBL/GenBank/DDBJ databases">
        <authorList>
            <person name="Sun Q."/>
            <person name="Zhou Y."/>
        </authorList>
    </citation>
    <scope>NUCLEOTIDE SEQUENCE</scope>
    <source>
        <strain evidence="8">CGMCC 1.12777</strain>
    </source>
</reference>
<dbReference type="InterPro" id="IPR050306">
    <property type="entry name" value="PfkB_Carbo_kinase"/>
</dbReference>
<keyword evidence="4 6" id="KW-0418">Kinase</keyword>
<dbReference type="SUPFAM" id="SSF53613">
    <property type="entry name" value="Ribokinase-like"/>
    <property type="match status" value="1"/>
</dbReference>
<dbReference type="InterPro" id="IPR029056">
    <property type="entry name" value="Ribokinase-like"/>
</dbReference>
<keyword evidence="2 6" id="KW-0808">Transferase</keyword>
<evidence type="ECO:0000256" key="3">
    <source>
        <dbReference type="ARBA" id="ARBA00022741"/>
    </source>
</evidence>
<feature type="domain" description="Carbohydrate kinase PfkB" evidence="7">
    <location>
        <begin position="2"/>
        <end position="300"/>
    </location>
</feature>
<dbReference type="CDD" id="cd01166">
    <property type="entry name" value="KdgK"/>
    <property type="match status" value="1"/>
</dbReference>
<keyword evidence="5" id="KW-0067">ATP-binding</keyword>
<evidence type="ECO:0000256" key="5">
    <source>
        <dbReference type="ARBA" id="ARBA00022840"/>
    </source>
</evidence>
<keyword evidence="3" id="KW-0547">Nucleotide-binding</keyword>
<evidence type="ECO:0000256" key="6">
    <source>
        <dbReference type="RuleBase" id="RU003704"/>
    </source>
</evidence>
<evidence type="ECO:0000256" key="1">
    <source>
        <dbReference type="ARBA" id="ARBA00010688"/>
    </source>
</evidence>
<dbReference type="EMBL" id="BMFV01000046">
    <property type="protein sequence ID" value="GGH88054.1"/>
    <property type="molecule type" value="Genomic_DNA"/>
</dbReference>
<sequence length="318" mass="34678">MDVVTLGESMVLFTPETPGYMRYASTFTSKIAGAESNVAVGLARLGHHVGWFSRLGADEFGKKIFTFLRGEGVDVSKALFDGEAPTGLYFKEMVTDEEINVYYYRGNSAASRLSPEDLDEAYIAGARYLHLTGITPALSASCRETVFKAIDIAKQKGVTVVFDPNLRRKLWSEEEARRVLLDIVSKADIVLPGISEGEFLFGKDQPEDMAKKFIECGPSSVVLKLGAEGAYYYSKHEGEGYVPGFPIKRVVDPVGAGDGFAAGFLSGLLERLPFEKAVQRGAAIGAIVTTFSGDVEGLPDRKKVETFIKGMNQEDILR</sequence>
<evidence type="ECO:0000259" key="7">
    <source>
        <dbReference type="Pfam" id="PF00294"/>
    </source>
</evidence>